<organism evidence="2 3">
    <name type="scientific">Clostridium argentinense CDC 2741</name>
    <dbReference type="NCBI Taxonomy" id="1418104"/>
    <lineage>
        <taxon>Bacteria</taxon>
        <taxon>Bacillati</taxon>
        <taxon>Bacillota</taxon>
        <taxon>Clostridia</taxon>
        <taxon>Eubacteriales</taxon>
        <taxon>Clostridiaceae</taxon>
        <taxon>Clostridium</taxon>
    </lineage>
</organism>
<reference evidence="2 3" key="1">
    <citation type="journal article" date="2015" name="Infect. Genet. Evol.">
        <title>Genomic sequences of six botulinum neurotoxin-producing strains representing three clostridial species illustrate the mobility and diversity of botulinum neurotoxin genes.</title>
        <authorList>
            <person name="Smith T.J."/>
            <person name="Hill K.K."/>
            <person name="Xie G."/>
            <person name="Foley B.T."/>
            <person name="Williamson C.H."/>
            <person name="Foster J.T."/>
            <person name="Johnson S.L."/>
            <person name="Chertkov O."/>
            <person name="Teshima H."/>
            <person name="Gibbons H.S."/>
            <person name="Johnsky L.A."/>
            <person name="Karavis M.A."/>
            <person name="Smith L.A."/>
        </authorList>
    </citation>
    <scope>NUCLEOTIDE SEQUENCE [LARGE SCALE GENOMIC DNA]</scope>
    <source>
        <strain evidence="2 3">CDC 2741</strain>
    </source>
</reference>
<dbReference type="PANTHER" id="PTHR36113:SF1">
    <property type="entry name" value="GLYOXALASE_BLEOMYCIN RESISTANCE PROTEIN_DIOXYGENASE"/>
    <property type="match status" value="1"/>
</dbReference>
<keyword evidence="3" id="KW-1185">Reference proteome</keyword>
<keyword evidence="2" id="KW-0560">Oxidoreductase</keyword>
<dbReference type="InterPro" id="IPR051332">
    <property type="entry name" value="Fosfomycin_Res_Enzymes"/>
</dbReference>
<evidence type="ECO:0000313" key="3">
    <source>
        <dbReference type="Proteomes" id="UP000031366"/>
    </source>
</evidence>
<dbReference type="AlphaFoldDB" id="A0A0C1R541"/>
<dbReference type="InterPro" id="IPR029068">
    <property type="entry name" value="Glyas_Bleomycin-R_OHBP_Dase"/>
</dbReference>
<dbReference type="RefSeq" id="WP_039635398.1">
    <property type="nucleotide sequence ID" value="NZ_AYSO01000019.1"/>
</dbReference>
<name>A0A0C1R541_9CLOT</name>
<dbReference type="SUPFAM" id="SSF54593">
    <property type="entry name" value="Glyoxalase/Bleomycin resistance protein/Dihydroxybiphenyl dioxygenase"/>
    <property type="match status" value="1"/>
</dbReference>
<sequence>MIIDHLNRYVSDVDKFILFYEDALDYKLIDSGIKLNGKKYAILKGDKHELFISEREGFQVEEEQNFRHIGYFAENVDELLDTLKIKGYVNKEEKIIVKEFSRQFYIKDPDGFEIDLIQWTDKEGFYNKLKQKQ</sequence>
<protein>
    <submittedName>
        <fullName evidence="2">Glyoxalase/Bleomycin resistance /Dioxygenase superfamily protein</fullName>
    </submittedName>
</protein>
<comment type="caution">
    <text evidence="2">The sequence shown here is derived from an EMBL/GenBank/DDBJ whole genome shotgun (WGS) entry which is preliminary data.</text>
</comment>
<dbReference type="EMBL" id="AYSO01000019">
    <property type="protein sequence ID" value="KIE45606.1"/>
    <property type="molecule type" value="Genomic_DNA"/>
</dbReference>
<accession>A0A0C1R541</accession>
<dbReference type="Gene3D" id="3.10.180.10">
    <property type="entry name" value="2,3-Dihydroxybiphenyl 1,2-Dioxygenase, domain 1"/>
    <property type="match status" value="1"/>
</dbReference>
<proteinExistence type="predicted"/>
<dbReference type="Pfam" id="PF00903">
    <property type="entry name" value="Glyoxalase"/>
    <property type="match status" value="1"/>
</dbReference>
<feature type="domain" description="VOC" evidence="1">
    <location>
        <begin position="2"/>
        <end position="119"/>
    </location>
</feature>
<evidence type="ECO:0000313" key="2">
    <source>
        <dbReference type="EMBL" id="KIE45606.1"/>
    </source>
</evidence>
<dbReference type="OrthoDB" id="192739at2"/>
<dbReference type="InterPro" id="IPR037523">
    <property type="entry name" value="VOC_core"/>
</dbReference>
<evidence type="ECO:0000259" key="1">
    <source>
        <dbReference type="PROSITE" id="PS51819"/>
    </source>
</evidence>
<dbReference type="GO" id="GO:0051213">
    <property type="term" value="F:dioxygenase activity"/>
    <property type="evidence" value="ECO:0007669"/>
    <property type="project" value="UniProtKB-KW"/>
</dbReference>
<keyword evidence="2" id="KW-0223">Dioxygenase</keyword>
<dbReference type="InterPro" id="IPR004360">
    <property type="entry name" value="Glyas_Fos-R_dOase_dom"/>
</dbReference>
<dbReference type="PROSITE" id="PS51819">
    <property type="entry name" value="VOC"/>
    <property type="match status" value="1"/>
</dbReference>
<dbReference type="STRING" id="29341.RSJ17_20350"/>
<dbReference type="PANTHER" id="PTHR36113">
    <property type="entry name" value="LYASE, PUTATIVE-RELATED-RELATED"/>
    <property type="match status" value="1"/>
</dbReference>
<dbReference type="Proteomes" id="UP000031366">
    <property type="component" value="Unassembled WGS sequence"/>
</dbReference>
<dbReference type="CDD" id="cd06587">
    <property type="entry name" value="VOC"/>
    <property type="match status" value="1"/>
</dbReference>
<gene>
    <name evidence="2" type="ORF">U732_2781</name>
</gene>